<proteinExistence type="predicted"/>
<evidence type="ECO:0000313" key="3">
    <source>
        <dbReference type="Proteomes" id="UP001589693"/>
    </source>
</evidence>
<protein>
    <submittedName>
        <fullName evidence="2">Uncharacterized protein</fullName>
    </submittedName>
</protein>
<evidence type="ECO:0000256" key="1">
    <source>
        <dbReference type="SAM" id="SignalP"/>
    </source>
</evidence>
<keyword evidence="3" id="KW-1185">Reference proteome</keyword>
<feature type="chain" id="PRO_5046987839" evidence="1">
    <location>
        <begin position="22"/>
        <end position="217"/>
    </location>
</feature>
<sequence>MNLTRLGAALFVALTAAGVGAAPLASAAPASADLDFSVAPPYSGWELRHENPTQPTVKDGVISFDERTQLTIAEGSPWLAVSNARGWAVHTRLRVDPSTPAAPECAKELTGHGGQVGLVISDGAVPTILGLNKDRLCLKTLDRAINLPMDTTDRVHSYRVEGKGAQIRVLVDGREVVGLKDWSCQLHGERCEPAPMVMLGTSDLTKAHVDHLGLTVE</sequence>
<comment type="caution">
    <text evidence="2">The sequence shown here is derived from an EMBL/GenBank/DDBJ whole genome shotgun (WGS) entry which is preliminary data.</text>
</comment>
<accession>A0ABV5ZQW3</accession>
<name>A0ABV5ZQW3_9PSEU</name>
<gene>
    <name evidence="2" type="ORF">ACFFQA_04955</name>
</gene>
<keyword evidence="1" id="KW-0732">Signal</keyword>
<evidence type="ECO:0000313" key="2">
    <source>
        <dbReference type="EMBL" id="MFB9903281.1"/>
    </source>
</evidence>
<feature type="signal peptide" evidence="1">
    <location>
        <begin position="1"/>
        <end position="21"/>
    </location>
</feature>
<dbReference type="Proteomes" id="UP001589693">
    <property type="component" value="Unassembled WGS sequence"/>
</dbReference>
<dbReference type="RefSeq" id="WP_377850415.1">
    <property type="nucleotide sequence ID" value="NZ_JBHLZU010000004.1"/>
</dbReference>
<dbReference type="EMBL" id="JBHLZU010000004">
    <property type="protein sequence ID" value="MFB9903281.1"/>
    <property type="molecule type" value="Genomic_DNA"/>
</dbReference>
<organism evidence="2 3">
    <name type="scientific">Allokutzneria oryzae</name>
    <dbReference type="NCBI Taxonomy" id="1378989"/>
    <lineage>
        <taxon>Bacteria</taxon>
        <taxon>Bacillati</taxon>
        <taxon>Actinomycetota</taxon>
        <taxon>Actinomycetes</taxon>
        <taxon>Pseudonocardiales</taxon>
        <taxon>Pseudonocardiaceae</taxon>
        <taxon>Allokutzneria</taxon>
    </lineage>
</organism>
<reference evidence="2 3" key="1">
    <citation type="submission" date="2024-09" db="EMBL/GenBank/DDBJ databases">
        <authorList>
            <person name="Sun Q."/>
            <person name="Mori K."/>
        </authorList>
    </citation>
    <scope>NUCLEOTIDE SEQUENCE [LARGE SCALE GENOMIC DNA]</scope>
    <source>
        <strain evidence="2 3">TBRC 7907</strain>
    </source>
</reference>